<dbReference type="GeneID" id="14377197"/>
<organism evidence="2 3">
    <name type="scientific">Halovivax ruber (strain DSM 18193 / JCM 13892 / XH-70)</name>
    <dbReference type="NCBI Taxonomy" id="797302"/>
    <lineage>
        <taxon>Archaea</taxon>
        <taxon>Methanobacteriati</taxon>
        <taxon>Methanobacteriota</taxon>
        <taxon>Stenosarchaea group</taxon>
        <taxon>Halobacteria</taxon>
        <taxon>Halobacteriales</taxon>
        <taxon>Natrialbaceae</taxon>
        <taxon>Halovivax</taxon>
    </lineage>
</organism>
<dbReference type="InterPro" id="IPR006440">
    <property type="entry name" value="Doc"/>
</dbReference>
<dbReference type="RefSeq" id="WP_015301796.1">
    <property type="nucleotide sequence ID" value="NC_019964.1"/>
</dbReference>
<dbReference type="PROSITE" id="PS51459">
    <property type="entry name" value="FIDO"/>
    <property type="match status" value="1"/>
</dbReference>
<proteinExistence type="predicted"/>
<evidence type="ECO:0000313" key="3">
    <source>
        <dbReference type="Proteomes" id="UP000010846"/>
    </source>
</evidence>
<name>L0IEK2_HALRX</name>
<dbReference type="STRING" id="797302.Halru_2621"/>
<dbReference type="GO" id="GO:0016301">
    <property type="term" value="F:kinase activity"/>
    <property type="evidence" value="ECO:0007669"/>
    <property type="project" value="InterPro"/>
</dbReference>
<feature type="domain" description="Fido" evidence="1">
    <location>
        <begin position="13"/>
        <end position="132"/>
    </location>
</feature>
<dbReference type="OrthoDB" id="123270at2157"/>
<dbReference type="eggNOG" id="arCOG06831">
    <property type="taxonomic scope" value="Archaea"/>
</dbReference>
<gene>
    <name evidence="2" type="ordered locus">Halru_2621</name>
</gene>
<sequence>MSTDNNEDELWYPSVDDILLLHEDIVSEDGEASPGVTNPDRIEFAINYVKHGHFGEVPNTIHEKAFHLMRLLASNHWFVDGNKRTALNTTELFYLVNGYELSYGEDIRSMLKLLSVRESLIDRSIGPLYLSDQATPIDIEEDIDPWTALGVLLVAALIQYLDVDPDEYLPDDYDEARVREGWGLTTIYDGTVNIDEDKGTQENGS</sequence>
<dbReference type="EMBL" id="CP003050">
    <property type="protein sequence ID" value="AGB17199.1"/>
    <property type="molecule type" value="Genomic_DNA"/>
</dbReference>
<dbReference type="InterPro" id="IPR003812">
    <property type="entry name" value="Fido"/>
</dbReference>
<dbReference type="Gene3D" id="1.20.120.1870">
    <property type="entry name" value="Fic/DOC protein, Fido domain"/>
    <property type="match status" value="1"/>
</dbReference>
<accession>L0IEK2</accession>
<dbReference type="HOGENOM" id="CLU_115697_1_1_2"/>
<dbReference type="NCBIfam" id="TIGR01550">
    <property type="entry name" value="DOC_P1"/>
    <property type="match status" value="1"/>
</dbReference>
<evidence type="ECO:0000259" key="1">
    <source>
        <dbReference type="PROSITE" id="PS51459"/>
    </source>
</evidence>
<dbReference type="InterPro" id="IPR053737">
    <property type="entry name" value="Type_II_TA_Toxin"/>
</dbReference>
<dbReference type="PANTHER" id="PTHR39426:SF1">
    <property type="entry name" value="HOMOLOGY TO DEATH-ON-CURING PROTEIN OF PHAGE P1"/>
    <property type="match status" value="1"/>
</dbReference>
<protein>
    <submittedName>
        <fullName evidence="2">Death-on-curing family protein</fullName>
    </submittedName>
</protein>
<reference evidence="2" key="1">
    <citation type="submission" date="2011-09" db="EMBL/GenBank/DDBJ databases">
        <title>Complete sequence of Halovivax ruber XH-70.</title>
        <authorList>
            <consortium name="US DOE Joint Genome Institute"/>
            <person name="Lucas S."/>
            <person name="Han J."/>
            <person name="Lapidus A."/>
            <person name="Cheng J.-F."/>
            <person name="Goodwin L."/>
            <person name="Pitluck S."/>
            <person name="Peters L."/>
            <person name="Mikhailova N."/>
            <person name="Davenport K."/>
            <person name="Detter J.C."/>
            <person name="Han C."/>
            <person name="Tapia R."/>
            <person name="Land M."/>
            <person name="Hauser L."/>
            <person name="Kyrpides N."/>
            <person name="Ivanova N."/>
            <person name="Pagani I."/>
            <person name="Sproer C."/>
            <person name="Anderson I."/>
            <person name="Woyke T."/>
        </authorList>
    </citation>
    <scope>NUCLEOTIDE SEQUENCE</scope>
    <source>
        <strain evidence="2">XH-70</strain>
    </source>
</reference>
<dbReference type="AlphaFoldDB" id="L0IEK2"/>
<keyword evidence="3" id="KW-1185">Reference proteome</keyword>
<dbReference type="Pfam" id="PF02661">
    <property type="entry name" value="Fic"/>
    <property type="match status" value="1"/>
</dbReference>
<dbReference type="Proteomes" id="UP000010846">
    <property type="component" value="Chromosome"/>
</dbReference>
<dbReference type="PANTHER" id="PTHR39426">
    <property type="entry name" value="HOMOLOGY TO DEATH-ON-CURING PROTEIN OF PHAGE P1"/>
    <property type="match status" value="1"/>
</dbReference>
<dbReference type="SUPFAM" id="SSF140931">
    <property type="entry name" value="Fic-like"/>
    <property type="match status" value="1"/>
</dbReference>
<evidence type="ECO:0000313" key="2">
    <source>
        <dbReference type="EMBL" id="AGB17199.1"/>
    </source>
</evidence>
<dbReference type="InterPro" id="IPR036597">
    <property type="entry name" value="Fido-like_dom_sf"/>
</dbReference>
<dbReference type="KEGG" id="hru:Halru_2621"/>